<comment type="caution">
    <text evidence="2">The sequence shown here is derived from an EMBL/GenBank/DDBJ whole genome shotgun (WGS) entry which is preliminary data.</text>
</comment>
<reference evidence="2 3" key="1">
    <citation type="submission" date="2014-03" db="EMBL/GenBank/DDBJ databases">
        <title>Genome sequence of Clostridium litorale W6, DSM 5388.</title>
        <authorList>
            <person name="Poehlein A."/>
            <person name="Jagirdar A."/>
            <person name="Khonsari B."/>
            <person name="Chibani C.M."/>
            <person name="Gutierrez Gutierrez D.A."/>
            <person name="Davydova E."/>
            <person name="Alghaithi H.S."/>
            <person name="Nair K.P."/>
            <person name="Dhamotharan K."/>
            <person name="Chandran L."/>
            <person name="G W."/>
            <person name="Daniel R."/>
        </authorList>
    </citation>
    <scope>NUCLEOTIDE SEQUENCE [LARGE SCALE GENOMIC DNA]</scope>
    <source>
        <strain evidence="2 3">W6</strain>
    </source>
</reference>
<organism evidence="2 3">
    <name type="scientific">Peptoclostridium litorale DSM 5388</name>
    <dbReference type="NCBI Taxonomy" id="1121324"/>
    <lineage>
        <taxon>Bacteria</taxon>
        <taxon>Bacillati</taxon>
        <taxon>Bacillota</taxon>
        <taxon>Clostridia</taxon>
        <taxon>Peptostreptococcales</taxon>
        <taxon>Peptoclostridiaceae</taxon>
        <taxon>Peptoclostridium</taxon>
    </lineage>
</organism>
<dbReference type="RefSeq" id="WP_038263591.1">
    <property type="nucleotide sequence ID" value="NZ_FSRH01000004.1"/>
</dbReference>
<protein>
    <submittedName>
        <fullName evidence="2">Uncharacterized protein</fullName>
    </submittedName>
</protein>
<accession>A0A069RGT7</accession>
<evidence type="ECO:0000313" key="3">
    <source>
        <dbReference type="Proteomes" id="UP000027946"/>
    </source>
</evidence>
<dbReference type="STRING" id="1121324.CLIT_10c01170"/>
<dbReference type="EMBL" id="JJMM01000026">
    <property type="protein sequence ID" value="KDR93963.1"/>
    <property type="molecule type" value="Genomic_DNA"/>
</dbReference>
<evidence type="ECO:0000313" key="1">
    <source>
        <dbReference type="EMBL" id="KDR93963.1"/>
    </source>
</evidence>
<evidence type="ECO:0000313" key="2">
    <source>
        <dbReference type="EMBL" id="KDR95390.1"/>
    </source>
</evidence>
<name>A0A069RGT7_PEPLI</name>
<dbReference type="Proteomes" id="UP000027946">
    <property type="component" value="Unassembled WGS sequence"/>
</dbReference>
<dbReference type="EMBL" id="JJMM01000010">
    <property type="protein sequence ID" value="KDR95390.1"/>
    <property type="molecule type" value="Genomic_DNA"/>
</dbReference>
<gene>
    <name evidence="2" type="ORF">CLIT_10c01170</name>
    <name evidence="1" type="ORF">CLIT_23c02350</name>
</gene>
<proteinExistence type="predicted"/>
<keyword evidence="3" id="KW-1185">Reference proteome</keyword>
<dbReference type="AlphaFoldDB" id="A0A069RGT7"/>
<sequence>MIWIYEIVDVNSFVDTGIHILLKWSRQKAWFNALKRKILHGYVCLVFSGENFNIDEKEAVFWKKEISGIPGLAS</sequence>